<dbReference type="Pfam" id="PF01026">
    <property type="entry name" value="TatD_DNase"/>
    <property type="match status" value="1"/>
</dbReference>
<accession>A0ABR4XJI6</accession>
<dbReference type="SUPFAM" id="SSF51556">
    <property type="entry name" value="Metallo-dependent hydrolases"/>
    <property type="match status" value="1"/>
</dbReference>
<sequence>MQSSRIIDTHTHLYGEAFKEDLPDVVERAMRSGISRMLLPNIDRSSFPELEESVRQFPEVLLPMMGLHPTSVDENYKEELAFVRAELQAPTLSRYYGVGEVGLDYYWDTTFKQHQQEAFATQIEWAKEYNLPLSIHTRSAVEDAIDIYKEAGEGRCTGVFHSFTGTAGELKRIDSETNAFVGISGVVTFKNSDLRDFLSRSIPLERVVIETDAPYLSPVPFRGKRNEPSYLHRIISELSIIYRKPEAEVSAQLLVNSVKLFNLET</sequence>
<dbReference type="Proteomes" id="UP000030101">
    <property type="component" value="Unassembled WGS sequence"/>
</dbReference>
<dbReference type="PANTHER" id="PTHR46124">
    <property type="entry name" value="D-AMINOACYL-TRNA DEACYLASE"/>
    <property type="match status" value="1"/>
</dbReference>
<comment type="similarity">
    <text evidence="1">Belongs to the metallo-dependent hydrolases superfamily. TatD-type hydrolase family.</text>
</comment>
<comment type="caution">
    <text evidence="4">The sequence shown here is derived from an EMBL/GenBank/DDBJ whole genome shotgun (WGS) entry which is preliminary data.</text>
</comment>
<dbReference type="PROSITE" id="PS01090">
    <property type="entry name" value="TATD_2"/>
    <property type="match status" value="1"/>
</dbReference>
<evidence type="ECO:0000313" key="5">
    <source>
        <dbReference type="Proteomes" id="UP000030101"/>
    </source>
</evidence>
<keyword evidence="3" id="KW-0378">Hydrolase</keyword>
<keyword evidence="2" id="KW-0479">Metal-binding</keyword>
<protein>
    <recommendedName>
        <fullName evidence="6">TatD DNase family protein</fullName>
    </recommendedName>
</protein>
<evidence type="ECO:0000313" key="4">
    <source>
        <dbReference type="EMBL" id="KGN91842.1"/>
    </source>
</evidence>
<evidence type="ECO:0000256" key="3">
    <source>
        <dbReference type="ARBA" id="ARBA00022801"/>
    </source>
</evidence>
<keyword evidence="5" id="KW-1185">Reference proteome</keyword>
<dbReference type="PANTHER" id="PTHR46124:SF4">
    <property type="entry name" value="HYDROLASE TATD"/>
    <property type="match status" value="1"/>
</dbReference>
<organism evidence="4 5">
    <name type="scientific">Porphyromonas canoris</name>
    <dbReference type="NCBI Taxonomy" id="36875"/>
    <lineage>
        <taxon>Bacteria</taxon>
        <taxon>Pseudomonadati</taxon>
        <taxon>Bacteroidota</taxon>
        <taxon>Bacteroidia</taxon>
        <taxon>Bacteroidales</taxon>
        <taxon>Porphyromonadaceae</taxon>
        <taxon>Porphyromonas</taxon>
    </lineage>
</organism>
<evidence type="ECO:0000256" key="1">
    <source>
        <dbReference type="ARBA" id="ARBA00009275"/>
    </source>
</evidence>
<dbReference type="InterPro" id="IPR018228">
    <property type="entry name" value="DNase_TatD-rel_CS"/>
</dbReference>
<dbReference type="Gene3D" id="3.20.20.140">
    <property type="entry name" value="Metal-dependent hydrolases"/>
    <property type="match status" value="1"/>
</dbReference>
<dbReference type="InterPro" id="IPR015991">
    <property type="entry name" value="TatD/YcfH-like"/>
</dbReference>
<dbReference type="NCBIfam" id="TIGR00010">
    <property type="entry name" value="YchF/TatD family DNA exonuclease"/>
    <property type="match status" value="1"/>
</dbReference>
<proteinExistence type="inferred from homology"/>
<name>A0ABR4XJI6_9PORP</name>
<gene>
    <name evidence="4" type="ORF">HQ43_07130</name>
</gene>
<dbReference type="RefSeq" id="WP_036791410.1">
    <property type="nucleotide sequence ID" value="NZ_JQZV01000013.1"/>
</dbReference>
<evidence type="ECO:0000256" key="2">
    <source>
        <dbReference type="ARBA" id="ARBA00022723"/>
    </source>
</evidence>
<dbReference type="InterPro" id="IPR001130">
    <property type="entry name" value="TatD-like"/>
</dbReference>
<dbReference type="CDD" id="cd01310">
    <property type="entry name" value="TatD_DNAse"/>
    <property type="match status" value="1"/>
</dbReference>
<dbReference type="PIRSF" id="PIRSF005902">
    <property type="entry name" value="DNase_TatD"/>
    <property type="match status" value="1"/>
</dbReference>
<reference evidence="4 5" key="1">
    <citation type="submission" date="2014-08" db="EMBL/GenBank/DDBJ databases">
        <title>Porphyromonas canoris strain:OH2762 Genome sequencing.</title>
        <authorList>
            <person name="Wallis C."/>
            <person name="Deusch O."/>
            <person name="O'Flynn C."/>
            <person name="Davis I."/>
            <person name="Jospin G."/>
            <person name="Darling A.E."/>
            <person name="Coil D.A."/>
            <person name="Alexiev A."/>
            <person name="Horsfall A."/>
            <person name="Kirkwood N."/>
            <person name="Harris S."/>
            <person name="Eisen J.A."/>
        </authorList>
    </citation>
    <scope>NUCLEOTIDE SEQUENCE [LARGE SCALE GENOMIC DNA]</scope>
    <source>
        <strain evidence="5">COT-108 OH2762</strain>
    </source>
</reference>
<evidence type="ECO:0008006" key="6">
    <source>
        <dbReference type="Google" id="ProtNLM"/>
    </source>
</evidence>
<dbReference type="InterPro" id="IPR032466">
    <property type="entry name" value="Metal_Hydrolase"/>
</dbReference>
<dbReference type="EMBL" id="JQZV01000013">
    <property type="protein sequence ID" value="KGN91842.1"/>
    <property type="molecule type" value="Genomic_DNA"/>
</dbReference>